<keyword evidence="6" id="KW-0694">RNA-binding</keyword>
<dbReference type="PANTHER" id="PTHR21600:SF44">
    <property type="entry name" value="RIBOSOMAL LARGE SUBUNIT PSEUDOURIDINE SYNTHASE D"/>
    <property type="match status" value="1"/>
</dbReference>
<accession>A0A1I5UGU5</accession>
<keyword evidence="3" id="KW-0413">Isomerase</keyword>
<evidence type="ECO:0000313" key="9">
    <source>
        <dbReference type="Proteomes" id="UP000199227"/>
    </source>
</evidence>
<dbReference type="Pfam" id="PF00849">
    <property type="entry name" value="PseudoU_synth_2"/>
    <property type="match status" value="1"/>
</dbReference>
<name>A0A1I5UGU5_9BACT</name>
<sequence length="248" mass="27854">MEKEKAYKLLAVQMGLSNSKAKELIDRGVVYVGNKKVAIARGELPVDTKFRVLKLHSVDVIYENEEVIALNKPSFLTSDEAAREFKGAKLLHRLDRETSGVLLLSKTKSFEQKALEAFKARAVYKVYTCWVDGIISEPLTIDKPLKTIKQNGHAYSKVDKKGKEAITHIEPIMISGKRTKLRVVIETGRTHQIRVHLKSIGHPIIGDRQYGITSAQTNRMLLHALELRILGYDFKAKEPKGFDVFAGG</sequence>
<feature type="domain" description="Pseudouridine synthase RsuA/RluA-like" evidence="7">
    <location>
        <begin position="79"/>
        <end position="198"/>
    </location>
</feature>
<dbReference type="Gene3D" id="3.30.2350.10">
    <property type="entry name" value="Pseudouridine synthase"/>
    <property type="match status" value="1"/>
</dbReference>
<dbReference type="InterPro" id="IPR006224">
    <property type="entry name" value="PsdUridine_synth_RluA-like_CS"/>
</dbReference>
<dbReference type="SUPFAM" id="SSF55120">
    <property type="entry name" value="Pseudouridine synthase"/>
    <property type="match status" value="1"/>
</dbReference>
<comment type="catalytic activity">
    <reaction evidence="1">
        <text>a uridine in RNA = a pseudouridine in RNA</text>
        <dbReference type="Rhea" id="RHEA:48348"/>
        <dbReference type="Rhea" id="RHEA-COMP:12068"/>
        <dbReference type="Rhea" id="RHEA-COMP:12069"/>
        <dbReference type="ChEBI" id="CHEBI:65314"/>
        <dbReference type="ChEBI" id="CHEBI:65315"/>
    </reaction>
</comment>
<dbReference type="GO" id="GO:0000455">
    <property type="term" value="P:enzyme-directed rRNA pseudouridine synthesis"/>
    <property type="evidence" value="ECO:0007669"/>
    <property type="project" value="TreeGrafter"/>
</dbReference>
<dbReference type="Proteomes" id="UP000199227">
    <property type="component" value="Unassembled WGS sequence"/>
</dbReference>
<dbReference type="InterPro" id="IPR050188">
    <property type="entry name" value="RluA_PseudoU_synthase"/>
</dbReference>
<evidence type="ECO:0000259" key="7">
    <source>
        <dbReference type="Pfam" id="PF00849"/>
    </source>
</evidence>
<dbReference type="AlphaFoldDB" id="A0A1I5UGU5"/>
<gene>
    <name evidence="8" type="ORF">SAMN05216234_16113</name>
</gene>
<dbReference type="GO" id="GO:0003723">
    <property type="term" value="F:RNA binding"/>
    <property type="evidence" value="ECO:0007669"/>
    <property type="project" value="UniProtKB-KW"/>
</dbReference>
<evidence type="ECO:0000256" key="5">
    <source>
        <dbReference type="ARBA" id="ARBA00033164"/>
    </source>
</evidence>
<dbReference type="EMBL" id="FOXB01000061">
    <property type="protein sequence ID" value="SFP94398.1"/>
    <property type="molecule type" value="Genomic_DNA"/>
</dbReference>
<dbReference type="STRING" id="223786.SAMN05216234_16113"/>
<evidence type="ECO:0000256" key="4">
    <source>
        <dbReference type="ARBA" id="ARBA00031870"/>
    </source>
</evidence>
<organism evidence="8 9">
    <name type="scientific">Hydrogenimonas thermophila</name>
    <dbReference type="NCBI Taxonomy" id="223786"/>
    <lineage>
        <taxon>Bacteria</taxon>
        <taxon>Pseudomonadati</taxon>
        <taxon>Campylobacterota</taxon>
        <taxon>Epsilonproteobacteria</taxon>
        <taxon>Campylobacterales</taxon>
        <taxon>Hydrogenimonadaceae</taxon>
        <taxon>Hydrogenimonas</taxon>
    </lineage>
</organism>
<proteinExistence type="inferred from homology"/>
<dbReference type="InterPro" id="IPR020103">
    <property type="entry name" value="PsdUridine_synth_cat_dom_sf"/>
</dbReference>
<reference evidence="8 9" key="1">
    <citation type="submission" date="2016-10" db="EMBL/GenBank/DDBJ databases">
        <authorList>
            <person name="de Groot N.N."/>
        </authorList>
    </citation>
    <scope>NUCLEOTIDE SEQUENCE [LARGE SCALE GENOMIC DNA]</scope>
    <source>
        <strain evidence="8 9">EP1-55-1</strain>
    </source>
</reference>
<evidence type="ECO:0000256" key="2">
    <source>
        <dbReference type="ARBA" id="ARBA00010876"/>
    </source>
</evidence>
<evidence type="ECO:0000256" key="3">
    <source>
        <dbReference type="ARBA" id="ARBA00023235"/>
    </source>
</evidence>
<protein>
    <recommendedName>
        <fullName evidence="4">RNA pseudouridylate synthase</fullName>
    </recommendedName>
    <alternativeName>
        <fullName evidence="5">RNA-uridine isomerase</fullName>
    </alternativeName>
</protein>
<keyword evidence="9" id="KW-1185">Reference proteome</keyword>
<dbReference type="RefSeq" id="WP_092914179.1">
    <property type="nucleotide sequence ID" value="NZ_CP136592.1"/>
</dbReference>
<dbReference type="InterPro" id="IPR006145">
    <property type="entry name" value="PsdUridine_synth_RsuA/RluA"/>
</dbReference>
<comment type="similarity">
    <text evidence="2">Belongs to the pseudouridine synthase RluA family.</text>
</comment>
<evidence type="ECO:0000256" key="6">
    <source>
        <dbReference type="PROSITE-ProRule" id="PRU00182"/>
    </source>
</evidence>
<dbReference type="PROSITE" id="PS01129">
    <property type="entry name" value="PSI_RLU"/>
    <property type="match status" value="1"/>
</dbReference>
<dbReference type="GO" id="GO:0009982">
    <property type="term" value="F:pseudouridine synthase activity"/>
    <property type="evidence" value="ECO:0007669"/>
    <property type="project" value="InterPro"/>
</dbReference>
<dbReference type="OrthoDB" id="128480at2"/>
<dbReference type="PANTHER" id="PTHR21600">
    <property type="entry name" value="MITOCHONDRIAL RNA PSEUDOURIDINE SYNTHASE"/>
    <property type="match status" value="1"/>
</dbReference>
<evidence type="ECO:0000256" key="1">
    <source>
        <dbReference type="ARBA" id="ARBA00000073"/>
    </source>
</evidence>
<dbReference type="GO" id="GO:0140098">
    <property type="term" value="F:catalytic activity, acting on RNA"/>
    <property type="evidence" value="ECO:0007669"/>
    <property type="project" value="UniProtKB-ARBA"/>
</dbReference>
<dbReference type="PROSITE" id="PS50889">
    <property type="entry name" value="S4"/>
    <property type="match status" value="1"/>
</dbReference>
<dbReference type="CDD" id="cd02869">
    <property type="entry name" value="PseudoU_synth_RluA_like"/>
    <property type="match status" value="1"/>
</dbReference>
<evidence type="ECO:0000313" key="8">
    <source>
        <dbReference type="EMBL" id="SFP94398.1"/>
    </source>
</evidence>